<name>A0ABT7TKM4_9MICO</name>
<dbReference type="Proteomes" id="UP001236404">
    <property type="component" value="Unassembled WGS sequence"/>
</dbReference>
<evidence type="ECO:0000313" key="1">
    <source>
        <dbReference type="EMBL" id="MDM7890086.1"/>
    </source>
</evidence>
<reference evidence="1 2" key="1">
    <citation type="submission" date="2023-06" db="EMBL/GenBank/DDBJ databases">
        <authorList>
            <person name="Feng G."/>
            <person name="Li J."/>
            <person name="Zhu H."/>
        </authorList>
    </citation>
    <scope>NUCLEOTIDE SEQUENCE [LARGE SCALE GENOMIC DNA]</scope>
    <source>
        <strain evidence="1 2">RHCKG28</strain>
    </source>
</reference>
<dbReference type="PROSITE" id="PS51257">
    <property type="entry name" value="PROKAR_LIPOPROTEIN"/>
    <property type="match status" value="1"/>
</dbReference>
<keyword evidence="2" id="KW-1185">Reference proteome</keyword>
<dbReference type="EMBL" id="JAUCMN010000001">
    <property type="protein sequence ID" value="MDM7890086.1"/>
    <property type="molecule type" value="Genomic_DNA"/>
</dbReference>
<evidence type="ECO:0000313" key="2">
    <source>
        <dbReference type="Proteomes" id="UP001236404"/>
    </source>
</evidence>
<accession>A0ABT7TKM4</accession>
<comment type="caution">
    <text evidence="1">The sequence shown here is derived from an EMBL/GenBank/DDBJ whole genome shotgun (WGS) entry which is preliminary data.</text>
</comment>
<sequence length="114" mass="12857">MEDDRFDSVFRCELESRVELPNGHHALIVSCDPPALGQDIGYPQGIARLLLWSRFEGDDLWTFPTFPQFVQICLPDVVIPETRMPTSIAWGELYASEADAKVQSMTKRPHAPSP</sequence>
<gene>
    <name evidence="1" type="ORF">QUG93_00120</name>
</gene>
<organism evidence="1 2">
    <name type="scientific">Curtobacterium caseinilyticum</name>
    <dbReference type="NCBI Taxonomy" id="3055137"/>
    <lineage>
        <taxon>Bacteria</taxon>
        <taxon>Bacillati</taxon>
        <taxon>Actinomycetota</taxon>
        <taxon>Actinomycetes</taxon>
        <taxon>Micrococcales</taxon>
        <taxon>Microbacteriaceae</taxon>
        <taxon>Curtobacterium</taxon>
    </lineage>
</organism>
<dbReference type="RefSeq" id="WP_289471609.1">
    <property type="nucleotide sequence ID" value="NZ_JAUCMN010000001.1"/>
</dbReference>
<protein>
    <submittedName>
        <fullName evidence="1">Uncharacterized protein</fullName>
    </submittedName>
</protein>
<proteinExistence type="predicted"/>